<organism evidence="1 2">
    <name type="scientific">Arthrobotrys conoides</name>
    <dbReference type="NCBI Taxonomy" id="74498"/>
    <lineage>
        <taxon>Eukaryota</taxon>
        <taxon>Fungi</taxon>
        <taxon>Dikarya</taxon>
        <taxon>Ascomycota</taxon>
        <taxon>Pezizomycotina</taxon>
        <taxon>Orbiliomycetes</taxon>
        <taxon>Orbiliales</taxon>
        <taxon>Orbiliaceae</taxon>
        <taxon>Arthrobotrys</taxon>
    </lineage>
</organism>
<dbReference type="EMBL" id="JAVHJM010000002">
    <property type="protein sequence ID" value="KAK6518290.1"/>
    <property type="molecule type" value="Genomic_DNA"/>
</dbReference>
<dbReference type="Proteomes" id="UP001307849">
    <property type="component" value="Unassembled WGS sequence"/>
</dbReference>
<evidence type="ECO:0000313" key="2">
    <source>
        <dbReference type="Proteomes" id="UP001307849"/>
    </source>
</evidence>
<evidence type="ECO:0000313" key="1">
    <source>
        <dbReference type="EMBL" id="KAK6518290.1"/>
    </source>
</evidence>
<proteinExistence type="predicted"/>
<gene>
    <name evidence="1" type="ORF">TWF506_005450</name>
</gene>
<sequence>MSLFKPLPSRFADRTYVTHYELFARHDLGALAAVVMKMAERMESLERDIAFTRGAQNYAASGNGHPVPQQWNGNLPM</sequence>
<accession>A0AAN8RW10</accession>
<reference evidence="1 2" key="1">
    <citation type="submission" date="2019-10" db="EMBL/GenBank/DDBJ databases">
        <authorList>
            <person name="Palmer J.M."/>
        </authorList>
    </citation>
    <scope>NUCLEOTIDE SEQUENCE [LARGE SCALE GENOMIC DNA]</scope>
    <source>
        <strain evidence="1 2">TWF506</strain>
    </source>
</reference>
<keyword evidence="2" id="KW-1185">Reference proteome</keyword>
<name>A0AAN8RW10_9PEZI</name>
<dbReference type="AlphaFoldDB" id="A0AAN8RW10"/>
<protein>
    <submittedName>
        <fullName evidence="1">Uncharacterized protein</fullName>
    </submittedName>
</protein>
<comment type="caution">
    <text evidence="1">The sequence shown here is derived from an EMBL/GenBank/DDBJ whole genome shotgun (WGS) entry which is preliminary data.</text>
</comment>